<keyword evidence="16" id="KW-1185">Reference proteome</keyword>
<organism evidence="15 16">
    <name type="scientific">Trichloromonas acetexigens</name>
    <dbReference type="NCBI Taxonomy" id="38815"/>
    <lineage>
        <taxon>Bacteria</taxon>
        <taxon>Pseudomonadati</taxon>
        <taxon>Thermodesulfobacteriota</taxon>
        <taxon>Desulfuromonadia</taxon>
        <taxon>Desulfuromonadales</taxon>
        <taxon>Trichloromonadaceae</taxon>
        <taxon>Trichloromonas</taxon>
    </lineage>
</organism>
<dbReference type="PANTHER" id="PTHR34264:SF3">
    <property type="entry name" value="ATP SYNTHASE SUBUNIT B, CHLOROPLASTIC"/>
    <property type="match status" value="1"/>
</dbReference>
<comment type="function">
    <text evidence="9 12">F(1)F(0) ATP synthase produces ATP from ADP in the presence of a proton or sodium gradient. F-type ATPases consist of two structural domains, F(1) containing the extramembraneous catalytic core and F(0) containing the membrane proton channel, linked together by a central stalk and a peripheral stalk. During catalysis, ATP synthesis in the catalytic domain of F(1) is coupled via a rotary mechanism of the central stalk subunits to proton translocation.</text>
</comment>
<dbReference type="CDD" id="cd06503">
    <property type="entry name" value="ATP-synt_Fo_b"/>
    <property type="match status" value="1"/>
</dbReference>
<comment type="function">
    <text evidence="10">Component of the F(0) channel, it forms part of the peripheral stalk, linking F(1) to F(0). The b'-subunit is a diverged and duplicated form of b found in plants and photosynthetic bacteria.</text>
</comment>
<name>A0A550J5L1_9BACT</name>
<dbReference type="EMBL" id="VJVV01000017">
    <property type="protein sequence ID" value="TRO78514.1"/>
    <property type="molecule type" value="Genomic_DNA"/>
</dbReference>
<dbReference type="GO" id="GO:0005886">
    <property type="term" value="C:plasma membrane"/>
    <property type="evidence" value="ECO:0007669"/>
    <property type="project" value="UniProtKB-SubCell"/>
</dbReference>
<keyword evidence="14" id="KW-0175">Coiled coil</keyword>
<feature type="coiled-coil region" evidence="14">
    <location>
        <begin position="57"/>
        <end position="91"/>
    </location>
</feature>
<evidence type="ECO:0000256" key="4">
    <source>
        <dbReference type="ARBA" id="ARBA00022781"/>
    </source>
</evidence>
<keyword evidence="6 12" id="KW-0406">Ion transport</keyword>
<protein>
    <recommendedName>
        <fullName evidence="12">ATP synthase subunit b</fullName>
    </recommendedName>
    <alternativeName>
        <fullName evidence="12">ATP synthase F(0) sector subunit b</fullName>
    </alternativeName>
    <alternativeName>
        <fullName evidence="12">ATPase subunit I</fullName>
    </alternativeName>
    <alternativeName>
        <fullName evidence="12">F-type ATPase subunit b</fullName>
        <shortName evidence="12">F-ATPase subunit b</shortName>
    </alternativeName>
</protein>
<comment type="caution">
    <text evidence="15">The sequence shown here is derived from an EMBL/GenBank/DDBJ whole genome shotgun (WGS) entry which is preliminary data.</text>
</comment>
<accession>A0A550J5L1</accession>
<sequence length="180" mass="20020">MVATASTVLAAGGEGHHVDSGVLLKDFLYRLFNFAVTFGLLAYFVTKPIRKGLSGRKEGIEKSLAEAKAAQEKAEAKFAEYDDKLTKASAEIDDIYAAIKREGELERERILANAREMALKIEEEAKKSAALEVAKARIELQREASDMALKVAEELLKKNFNSNDQNRLVDEYMKKVGELH</sequence>
<evidence type="ECO:0000256" key="6">
    <source>
        <dbReference type="ARBA" id="ARBA00023065"/>
    </source>
</evidence>
<comment type="subcellular location">
    <subcellularLocation>
        <location evidence="12">Cell membrane</location>
        <topology evidence="12">Single-pass membrane protein</topology>
    </subcellularLocation>
    <subcellularLocation>
        <location evidence="11">Endomembrane system</location>
        <topology evidence="11">Single-pass membrane protein</topology>
    </subcellularLocation>
</comment>
<evidence type="ECO:0000313" key="15">
    <source>
        <dbReference type="EMBL" id="TRO78514.1"/>
    </source>
</evidence>
<gene>
    <name evidence="12" type="primary">atpF</name>
    <name evidence="15" type="ORF">FL622_15965</name>
</gene>
<dbReference type="InterPro" id="IPR002146">
    <property type="entry name" value="ATP_synth_b/b'su_bac/chlpt"/>
</dbReference>
<keyword evidence="3 12" id="KW-0812">Transmembrane</keyword>
<evidence type="ECO:0000256" key="14">
    <source>
        <dbReference type="SAM" id="Coils"/>
    </source>
</evidence>
<keyword evidence="1 12" id="KW-0813">Transport</keyword>
<evidence type="ECO:0000256" key="2">
    <source>
        <dbReference type="ARBA" id="ARBA00022547"/>
    </source>
</evidence>
<comment type="subunit">
    <text evidence="12">F-type ATPases have 2 components, F(1) - the catalytic core - and F(0) - the membrane proton channel. F(1) has five subunits: alpha(3), beta(3), gamma(1), delta(1), epsilon(1). F(0) has three main subunits: a(1), b(2) and c(10-14). The alpha and beta chains form an alternating ring which encloses part of the gamma chain. F(1) is attached to F(0) by a central stalk formed by the gamma and epsilon chains, while a peripheral stalk is formed by the delta and b chains.</text>
</comment>
<dbReference type="GO" id="GO:0046933">
    <property type="term" value="F:proton-transporting ATP synthase activity, rotational mechanism"/>
    <property type="evidence" value="ECO:0007669"/>
    <property type="project" value="UniProtKB-UniRule"/>
</dbReference>
<feature type="transmembrane region" description="Helical" evidence="12">
    <location>
        <begin position="27"/>
        <end position="46"/>
    </location>
</feature>
<evidence type="ECO:0000256" key="12">
    <source>
        <dbReference type="HAMAP-Rule" id="MF_01398"/>
    </source>
</evidence>
<evidence type="ECO:0000256" key="9">
    <source>
        <dbReference type="ARBA" id="ARBA00025198"/>
    </source>
</evidence>
<dbReference type="GO" id="GO:0012505">
    <property type="term" value="C:endomembrane system"/>
    <property type="evidence" value="ECO:0007669"/>
    <property type="project" value="UniProtKB-SubCell"/>
</dbReference>
<dbReference type="GO" id="GO:0045259">
    <property type="term" value="C:proton-transporting ATP synthase complex"/>
    <property type="evidence" value="ECO:0007669"/>
    <property type="project" value="UniProtKB-KW"/>
</dbReference>
<dbReference type="Proteomes" id="UP000317155">
    <property type="component" value="Unassembled WGS sequence"/>
</dbReference>
<dbReference type="PANTHER" id="PTHR34264">
    <property type="entry name" value="ATP SYNTHASE SUBUNIT B, CHLOROPLASTIC"/>
    <property type="match status" value="1"/>
</dbReference>
<evidence type="ECO:0000256" key="7">
    <source>
        <dbReference type="ARBA" id="ARBA00023136"/>
    </source>
</evidence>
<keyword evidence="4 12" id="KW-0375">Hydrogen ion transport</keyword>
<keyword evidence="5 12" id="KW-1133">Transmembrane helix</keyword>
<dbReference type="AlphaFoldDB" id="A0A550J5L1"/>
<evidence type="ECO:0000256" key="5">
    <source>
        <dbReference type="ARBA" id="ARBA00022989"/>
    </source>
</evidence>
<evidence type="ECO:0000256" key="1">
    <source>
        <dbReference type="ARBA" id="ARBA00022448"/>
    </source>
</evidence>
<reference evidence="15 16" key="1">
    <citation type="submission" date="2019-07" db="EMBL/GenBank/DDBJ databases">
        <title>Insights of Desulfuromonas acetexigens electromicrobiology.</title>
        <authorList>
            <person name="Katuri K."/>
            <person name="Sapireddy V."/>
            <person name="Shaw D.R."/>
            <person name="Saikaly P."/>
        </authorList>
    </citation>
    <scope>NUCLEOTIDE SEQUENCE [LARGE SCALE GENOMIC DNA]</scope>
    <source>
        <strain evidence="15 16">2873</strain>
    </source>
</reference>
<keyword evidence="12" id="KW-1003">Cell membrane</keyword>
<evidence type="ECO:0000256" key="3">
    <source>
        <dbReference type="ARBA" id="ARBA00022692"/>
    </source>
</evidence>
<evidence type="ECO:0000313" key="16">
    <source>
        <dbReference type="Proteomes" id="UP000317155"/>
    </source>
</evidence>
<dbReference type="Pfam" id="PF00430">
    <property type="entry name" value="ATP-synt_B"/>
    <property type="match status" value="1"/>
</dbReference>
<evidence type="ECO:0000256" key="13">
    <source>
        <dbReference type="RuleBase" id="RU003848"/>
    </source>
</evidence>
<keyword evidence="8 12" id="KW-0066">ATP synthesis</keyword>
<keyword evidence="2 12" id="KW-0138">CF(0)</keyword>
<evidence type="ECO:0000256" key="11">
    <source>
        <dbReference type="ARBA" id="ARBA00037847"/>
    </source>
</evidence>
<dbReference type="HAMAP" id="MF_01398">
    <property type="entry name" value="ATP_synth_b_bprime"/>
    <property type="match status" value="1"/>
</dbReference>
<evidence type="ECO:0000256" key="10">
    <source>
        <dbReference type="ARBA" id="ARBA00025614"/>
    </source>
</evidence>
<proteinExistence type="inferred from homology"/>
<keyword evidence="7 12" id="KW-0472">Membrane</keyword>
<evidence type="ECO:0000256" key="8">
    <source>
        <dbReference type="ARBA" id="ARBA00023310"/>
    </source>
</evidence>
<dbReference type="OrthoDB" id="5471016at2"/>
<comment type="similarity">
    <text evidence="12 13">Belongs to the ATPase B chain family.</text>
</comment>